<feature type="transmembrane region" description="Helical" evidence="1">
    <location>
        <begin position="61"/>
        <end position="81"/>
    </location>
</feature>
<evidence type="ECO:0000313" key="3">
    <source>
        <dbReference type="Proteomes" id="UP000199416"/>
    </source>
</evidence>
<accession>A0A1G6LA15</accession>
<reference evidence="3" key="1">
    <citation type="submission" date="2016-10" db="EMBL/GenBank/DDBJ databases">
        <authorList>
            <person name="Varghese N."/>
            <person name="Submissions S."/>
        </authorList>
    </citation>
    <scope>NUCLEOTIDE SEQUENCE [LARGE SCALE GENOMIC DNA]</scope>
    <source>
        <strain evidence="3">DSM 45421</strain>
    </source>
</reference>
<name>A0A1G6LA15_9ACTN</name>
<dbReference type="AlphaFoldDB" id="A0A1G6LA15"/>
<dbReference type="Pfam" id="PF04307">
    <property type="entry name" value="YdjM"/>
    <property type="match status" value="1"/>
</dbReference>
<dbReference type="EMBL" id="FMZF01000002">
    <property type="protein sequence ID" value="SDC39396.1"/>
    <property type="molecule type" value="Genomic_DNA"/>
</dbReference>
<keyword evidence="1" id="KW-1133">Transmembrane helix</keyword>
<evidence type="ECO:0000256" key="1">
    <source>
        <dbReference type="SAM" id="Phobius"/>
    </source>
</evidence>
<feature type="transmembrane region" description="Helical" evidence="1">
    <location>
        <begin position="36"/>
        <end position="54"/>
    </location>
</feature>
<feature type="transmembrane region" description="Helical" evidence="1">
    <location>
        <begin position="117"/>
        <end position="133"/>
    </location>
</feature>
<organism evidence="2 3">
    <name type="scientific">Geodermatophilus telluris</name>
    <dbReference type="NCBI Taxonomy" id="1190417"/>
    <lineage>
        <taxon>Bacteria</taxon>
        <taxon>Bacillati</taxon>
        <taxon>Actinomycetota</taxon>
        <taxon>Actinomycetes</taxon>
        <taxon>Geodermatophilales</taxon>
        <taxon>Geodermatophilaceae</taxon>
        <taxon>Geodermatophilus</taxon>
    </lineage>
</organism>
<keyword evidence="3" id="KW-1185">Reference proteome</keyword>
<evidence type="ECO:0000313" key="2">
    <source>
        <dbReference type="EMBL" id="SDC39396.1"/>
    </source>
</evidence>
<dbReference type="RefSeq" id="WP_175471621.1">
    <property type="nucleotide sequence ID" value="NZ_FMZF01000002.1"/>
</dbReference>
<protein>
    <submittedName>
        <fullName evidence="2">Inner membrane protein</fullName>
    </submittedName>
</protein>
<dbReference type="InterPro" id="IPR007404">
    <property type="entry name" value="YdjM-like"/>
</dbReference>
<dbReference type="Proteomes" id="UP000199416">
    <property type="component" value="Unassembled WGS sequence"/>
</dbReference>
<proteinExistence type="predicted"/>
<feature type="transmembrane region" description="Helical" evidence="1">
    <location>
        <begin position="93"/>
        <end position="110"/>
    </location>
</feature>
<feature type="transmembrane region" description="Helical" evidence="1">
    <location>
        <begin position="153"/>
        <end position="172"/>
    </location>
</feature>
<sequence>MAARARVVLGAVAALVAVLGIDRLLALRHWSVPAEALLDEPAHLLTAGLLLAAAGVRSRRLVLWALAGAVLIDLDHVPLYLGAEVTADGGRPVSHSVTTVLVLLVAAGVWRAQRTRLAGLALGVVLHVVRDLASGPGVPLLWPLLPTSAHLPYPVYAGVLVAAVGVVALRAWRGPRRDDGYAPARLRPTSRRARR</sequence>
<keyword evidence="1" id="KW-0812">Transmembrane</keyword>
<gene>
    <name evidence="2" type="ORF">SAMN05660690_1248</name>
</gene>
<dbReference type="STRING" id="1190417.SAMN05660690_1248"/>
<keyword evidence="1" id="KW-0472">Membrane</keyword>